<accession>A0A5P1EDJ9</accession>
<proteinExistence type="predicted"/>
<keyword evidence="2" id="KW-1185">Reference proteome</keyword>
<sequence length="107" mass="12099">MAPPVGLEYPFPHRVAEIGEEECERMRQYLIGTLGADPYYGQEPGPEHRYQLAHHLDVMRAVLVSRLTQSRLLGSRRFGGARDIRPDGADPDFISQAFRGDCFPEGR</sequence>
<dbReference type="Gramene" id="ONK62781">
    <property type="protein sequence ID" value="ONK62781"/>
    <property type="gene ID" value="A4U43_C07F8070"/>
</dbReference>
<evidence type="ECO:0000313" key="2">
    <source>
        <dbReference type="Proteomes" id="UP000243459"/>
    </source>
</evidence>
<evidence type="ECO:0000313" key="1">
    <source>
        <dbReference type="EMBL" id="ONK62781.1"/>
    </source>
</evidence>
<organism evidence="1 2">
    <name type="scientific">Asparagus officinalis</name>
    <name type="common">Garden asparagus</name>
    <dbReference type="NCBI Taxonomy" id="4686"/>
    <lineage>
        <taxon>Eukaryota</taxon>
        <taxon>Viridiplantae</taxon>
        <taxon>Streptophyta</taxon>
        <taxon>Embryophyta</taxon>
        <taxon>Tracheophyta</taxon>
        <taxon>Spermatophyta</taxon>
        <taxon>Magnoliopsida</taxon>
        <taxon>Liliopsida</taxon>
        <taxon>Asparagales</taxon>
        <taxon>Asparagaceae</taxon>
        <taxon>Asparagoideae</taxon>
        <taxon>Asparagus</taxon>
    </lineage>
</organism>
<protein>
    <submittedName>
        <fullName evidence="1">Uncharacterized protein</fullName>
    </submittedName>
</protein>
<dbReference type="Proteomes" id="UP000243459">
    <property type="component" value="Chromosome 7"/>
</dbReference>
<dbReference type="EMBL" id="CM007387">
    <property type="protein sequence ID" value="ONK62781.1"/>
    <property type="molecule type" value="Genomic_DNA"/>
</dbReference>
<reference evidence="2" key="1">
    <citation type="journal article" date="2017" name="Nat. Commun.">
        <title>The asparagus genome sheds light on the origin and evolution of a young Y chromosome.</title>
        <authorList>
            <person name="Harkess A."/>
            <person name="Zhou J."/>
            <person name="Xu C."/>
            <person name="Bowers J.E."/>
            <person name="Van der Hulst R."/>
            <person name="Ayyampalayam S."/>
            <person name="Mercati F."/>
            <person name="Riccardi P."/>
            <person name="McKain M.R."/>
            <person name="Kakrana A."/>
            <person name="Tang H."/>
            <person name="Ray J."/>
            <person name="Groenendijk J."/>
            <person name="Arikit S."/>
            <person name="Mathioni S.M."/>
            <person name="Nakano M."/>
            <person name="Shan H."/>
            <person name="Telgmann-Rauber A."/>
            <person name="Kanno A."/>
            <person name="Yue Z."/>
            <person name="Chen H."/>
            <person name="Li W."/>
            <person name="Chen Y."/>
            <person name="Xu X."/>
            <person name="Zhang Y."/>
            <person name="Luo S."/>
            <person name="Chen H."/>
            <person name="Gao J."/>
            <person name="Mao Z."/>
            <person name="Pires J.C."/>
            <person name="Luo M."/>
            <person name="Kudrna D."/>
            <person name="Wing R.A."/>
            <person name="Meyers B.C."/>
            <person name="Yi K."/>
            <person name="Kong H."/>
            <person name="Lavrijsen P."/>
            <person name="Sunseri F."/>
            <person name="Falavigna A."/>
            <person name="Ye Y."/>
            <person name="Leebens-Mack J.H."/>
            <person name="Chen G."/>
        </authorList>
    </citation>
    <scope>NUCLEOTIDE SEQUENCE [LARGE SCALE GENOMIC DNA]</scope>
    <source>
        <strain evidence="2">cv. DH0086</strain>
    </source>
</reference>
<gene>
    <name evidence="1" type="ORF">A4U43_C07F8070</name>
</gene>
<dbReference type="AlphaFoldDB" id="A0A5P1EDJ9"/>
<name>A0A5P1EDJ9_ASPOF</name>